<name>A0A402D3C7_9BACT</name>
<protein>
    <submittedName>
        <fullName evidence="1">Uncharacterized protein</fullName>
    </submittedName>
</protein>
<organism evidence="1 2">
    <name type="scientific">Capsulimonas corticalis</name>
    <dbReference type="NCBI Taxonomy" id="2219043"/>
    <lineage>
        <taxon>Bacteria</taxon>
        <taxon>Bacillati</taxon>
        <taxon>Armatimonadota</taxon>
        <taxon>Armatimonadia</taxon>
        <taxon>Capsulimonadales</taxon>
        <taxon>Capsulimonadaceae</taxon>
        <taxon>Capsulimonas</taxon>
    </lineage>
</organism>
<dbReference type="OrthoDB" id="8764346at2"/>
<dbReference type="AlphaFoldDB" id="A0A402D3C7"/>
<gene>
    <name evidence="1" type="ORF">CCAX7_005730</name>
</gene>
<accession>A0A402D3C7</accession>
<keyword evidence="2" id="KW-1185">Reference proteome</keyword>
<dbReference type="RefSeq" id="WP_119323982.1">
    <property type="nucleotide sequence ID" value="NZ_AP025739.1"/>
</dbReference>
<proteinExistence type="predicted"/>
<dbReference type="Proteomes" id="UP000287394">
    <property type="component" value="Chromosome"/>
</dbReference>
<evidence type="ECO:0000313" key="2">
    <source>
        <dbReference type="Proteomes" id="UP000287394"/>
    </source>
</evidence>
<dbReference type="KEGG" id="ccot:CCAX7_005730"/>
<evidence type="ECO:0000313" key="1">
    <source>
        <dbReference type="EMBL" id="BDI28522.1"/>
    </source>
</evidence>
<dbReference type="EMBL" id="AP025739">
    <property type="protein sequence ID" value="BDI28522.1"/>
    <property type="molecule type" value="Genomic_DNA"/>
</dbReference>
<sequence length="357" mass="40246">MSATKTTIWDWIRDLAKEAHANRDADRYHMVRLFYDAMQMMSTDPKQSQAMLTQARREAVLLSHDWFMLLCDHWLCQIAVNKLPDYERARTLAEEAVREAMSPKYNGLPQRVCVFDDLVGVYQGLDPLGYAAEIEDACAQMERYQPDPYSCAHCLRAIRIDHDLEHGRLEEAKSGALAGLKAPERTDHYPPLYYLSLCHIAFAEGDFAGMAHWAGAGHVFHGRMGEERTNIELMMWSALAHARLGDRSKALASYRAARFAAKTLGRAMSPRYYDALAEYQKALGRDKLALIARDQQLPTLGGATHLECQCRLDRLRLLVKLGRPYDEELDALRAIAAKLRDPAAVLAMAGEALTHSP</sequence>
<reference evidence="1 2" key="1">
    <citation type="journal article" date="2019" name="Int. J. Syst. Evol. Microbiol.">
        <title>Capsulimonas corticalis gen. nov., sp. nov., an aerobic capsulated bacterium, of a novel bacterial order, Capsulimonadales ord. nov., of the class Armatimonadia of the phylum Armatimonadetes.</title>
        <authorList>
            <person name="Li J."/>
            <person name="Kudo C."/>
            <person name="Tonouchi A."/>
        </authorList>
    </citation>
    <scope>NUCLEOTIDE SEQUENCE [LARGE SCALE GENOMIC DNA]</scope>
    <source>
        <strain evidence="1 2">AX-7</strain>
    </source>
</reference>